<sequence length="171" mass="20359">MGYQLLVRHLKRRLHPCLLLWPPVRLSTQARLSRKPVCLFLLLWQTGLPPTRTPMNCNQVRLLFGCQLLVRHLKRRLHPCLFLWPPVLLSTQARLSRKPVCFFLLLWPTGLPPTRTPLNCNRVRLLFAFNHHEQDKLQNVTMTMCENSRFFFWLFSSYSVCFEHFVEAMFL</sequence>
<organism evidence="1">
    <name type="scientific">Ixodes ricinus</name>
    <name type="common">Common tick</name>
    <name type="synonym">Acarus ricinus</name>
    <dbReference type="NCBI Taxonomy" id="34613"/>
    <lineage>
        <taxon>Eukaryota</taxon>
        <taxon>Metazoa</taxon>
        <taxon>Ecdysozoa</taxon>
        <taxon>Arthropoda</taxon>
        <taxon>Chelicerata</taxon>
        <taxon>Arachnida</taxon>
        <taxon>Acari</taxon>
        <taxon>Parasitiformes</taxon>
        <taxon>Ixodida</taxon>
        <taxon>Ixodoidea</taxon>
        <taxon>Ixodidae</taxon>
        <taxon>Ixodinae</taxon>
        <taxon>Ixodes</taxon>
    </lineage>
</organism>
<dbReference type="EMBL" id="GIFC01012725">
    <property type="protein sequence ID" value="MXU94808.1"/>
    <property type="molecule type" value="Transcribed_RNA"/>
</dbReference>
<evidence type="ECO:0000313" key="1">
    <source>
        <dbReference type="EMBL" id="MXU94808.1"/>
    </source>
</evidence>
<name>A0A6B0V047_IXORI</name>
<reference evidence="1" key="1">
    <citation type="submission" date="2019-12" db="EMBL/GenBank/DDBJ databases">
        <title>An insight into the sialome of adult female Ixodes ricinus ticks feeding for 6 days.</title>
        <authorList>
            <person name="Perner J."/>
            <person name="Ribeiro J.M.C."/>
        </authorList>
    </citation>
    <scope>NUCLEOTIDE SEQUENCE</scope>
    <source>
        <strain evidence="1">Semi-engorged</strain>
        <tissue evidence="1">Salivary glands</tissue>
    </source>
</reference>
<protein>
    <submittedName>
        <fullName evidence="1">Putative conserved protein with signal anchor</fullName>
    </submittedName>
</protein>
<dbReference type="AlphaFoldDB" id="A0A6B0V047"/>
<proteinExistence type="predicted"/>
<accession>A0A6B0V047</accession>